<dbReference type="RefSeq" id="XP_004505909.1">
    <property type="nucleotide sequence ID" value="XM_004505852.1"/>
</dbReference>
<evidence type="ECO:0000256" key="1">
    <source>
        <dbReference type="SAM" id="MobiDB-lite"/>
    </source>
</evidence>
<dbReference type="AlphaFoldDB" id="A0A1S2YKA3"/>
<dbReference type="eggNOG" id="KOG0017">
    <property type="taxonomic scope" value="Eukaryota"/>
</dbReference>
<sequence>MLDPYFMHPSDNPGLALVSPPLNNTNFHTWSRAMLVALHSKNKSEFVLGTLNRPPDSDRLSIAWDRCNTMVMSWITNSLDSRIAQSIMWMESATDIWKEFKYRYHQGDVFCISNLLEEIYVPHQGDSTITNYFTTLKKFWKELDNFCPLPTCSCNPKCSCNLLPKIRAYRDNDYVIRFLKDLNEQYSLVQSQIMLMDPLPNIIKVFFMLIQQERQFFSPSEEIKYVAAIYNYGCGFGCGSTPNGGHNFGGCGRGYKVCIHCNKTCHTIDVCFKKHGYPPNYPRSYYATSNNCSSANQHPNIDDHVDEDDNSIVDDGS</sequence>
<dbReference type="GeneID" id="101514492"/>
<keyword evidence="3" id="KW-1185">Reference proteome</keyword>
<organism evidence="3 4">
    <name type="scientific">Cicer arietinum</name>
    <name type="common">Chickpea</name>
    <name type="synonym">Garbanzo</name>
    <dbReference type="NCBI Taxonomy" id="3827"/>
    <lineage>
        <taxon>Eukaryota</taxon>
        <taxon>Viridiplantae</taxon>
        <taxon>Streptophyta</taxon>
        <taxon>Embryophyta</taxon>
        <taxon>Tracheophyta</taxon>
        <taxon>Spermatophyta</taxon>
        <taxon>Magnoliopsida</taxon>
        <taxon>eudicotyledons</taxon>
        <taxon>Gunneridae</taxon>
        <taxon>Pentapetalae</taxon>
        <taxon>rosids</taxon>
        <taxon>fabids</taxon>
        <taxon>Fabales</taxon>
        <taxon>Fabaceae</taxon>
        <taxon>Papilionoideae</taxon>
        <taxon>50 kb inversion clade</taxon>
        <taxon>NPAAA clade</taxon>
        <taxon>Hologalegina</taxon>
        <taxon>IRL clade</taxon>
        <taxon>Cicereae</taxon>
        <taxon>Cicer</taxon>
    </lineage>
</organism>
<dbReference type="PANTHER" id="PTHR37610:SF55">
    <property type="entry name" value="RETROTRANSPOSON COPIA-LIKE N-TERMINAL DOMAIN-CONTAINING PROTEIN"/>
    <property type="match status" value="1"/>
</dbReference>
<protein>
    <submittedName>
        <fullName evidence="4">Uncharacterized protein LOC101514492</fullName>
    </submittedName>
</protein>
<dbReference type="Pfam" id="PF14244">
    <property type="entry name" value="Retrotran_gag_3"/>
    <property type="match status" value="1"/>
</dbReference>
<name>A0A1S2YKA3_CICAR</name>
<feature type="compositionally biased region" description="Acidic residues" evidence="1">
    <location>
        <begin position="304"/>
        <end position="317"/>
    </location>
</feature>
<dbReference type="PaxDb" id="3827-XP_004505909.1"/>
<dbReference type="Proteomes" id="UP000087171">
    <property type="component" value="Chromosome Ca6"/>
</dbReference>
<dbReference type="OrthoDB" id="1408296at2759"/>
<reference evidence="3" key="1">
    <citation type="journal article" date="2013" name="Nat. Biotechnol.">
        <title>Draft genome sequence of chickpea (Cicer arietinum) provides a resource for trait improvement.</title>
        <authorList>
            <person name="Varshney R.K."/>
            <person name="Song C."/>
            <person name="Saxena R.K."/>
            <person name="Azam S."/>
            <person name="Yu S."/>
            <person name="Sharpe A.G."/>
            <person name="Cannon S."/>
            <person name="Baek J."/>
            <person name="Rosen B.D."/>
            <person name="Tar'an B."/>
            <person name="Millan T."/>
            <person name="Zhang X."/>
            <person name="Ramsay L.D."/>
            <person name="Iwata A."/>
            <person name="Wang Y."/>
            <person name="Nelson W."/>
            <person name="Farmer A.D."/>
            <person name="Gaur P.M."/>
            <person name="Soderlund C."/>
            <person name="Penmetsa R.V."/>
            <person name="Xu C."/>
            <person name="Bharti A.K."/>
            <person name="He W."/>
            <person name="Winter P."/>
            <person name="Zhao S."/>
            <person name="Hane J.K."/>
            <person name="Carrasquilla-Garcia N."/>
            <person name="Condie J.A."/>
            <person name="Upadhyaya H.D."/>
            <person name="Luo M.C."/>
            <person name="Thudi M."/>
            <person name="Gowda C.L."/>
            <person name="Singh N.P."/>
            <person name="Lichtenzveig J."/>
            <person name="Gali K.K."/>
            <person name="Rubio J."/>
            <person name="Nadarajan N."/>
            <person name="Dolezel J."/>
            <person name="Bansal K.C."/>
            <person name="Xu X."/>
            <person name="Edwards D."/>
            <person name="Zhang G."/>
            <person name="Kahl G."/>
            <person name="Gil J."/>
            <person name="Singh K.B."/>
            <person name="Datta S.K."/>
            <person name="Jackson S.A."/>
            <person name="Wang J."/>
            <person name="Cook D.R."/>
        </authorList>
    </citation>
    <scope>NUCLEOTIDE SEQUENCE [LARGE SCALE GENOMIC DNA]</scope>
    <source>
        <strain evidence="3">cv. CDC Frontier</strain>
    </source>
</reference>
<accession>A0A1S2YKA3</accession>
<gene>
    <name evidence="4" type="primary">LOC101514492</name>
</gene>
<evidence type="ECO:0000259" key="2">
    <source>
        <dbReference type="Pfam" id="PF14244"/>
    </source>
</evidence>
<reference evidence="4" key="2">
    <citation type="submission" date="2025-08" db="UniProtKB">
        <authorList>
            <consortium name="RefSeq"/>
        </authorList>
    </citation>
    <scope>IDENTIFICATION</scope>
    <source>
        <tissue evidence="4">Etiolated seedlings</tissue>
    </source>
</reference>
<proteinExistence type="predicted"/>
<evidence type="ECO:0000313" key="3">
    <source>
        <dbReference type="Proteomes" id="UP000087171"/>
    </source>
</evidence>
<dbReference type="PANTHER" id="PTHR37610">
    <property type="entry name" value="CCHC-TYPE DOMAIN-CONTAINING PROTEIN"/>
    <property type="match status" value="1"/>
</dbReference>
<evidence type="ECO:0000313" key="4">
    <source>
        <dbReference type="RefSeq" id="XP_004505909.1"/>
    </source>
</evidence>
<dbReference type="KEGG" id="cam:101514492"/>
<feature type="region of interest" description="Disordered" evidence="1">
    <location>
        <begin position="297"/>
        <end position="317"/>
    </location>
</feature>
<feature type="domain" description="Retrotransposon Copia-like N-terminal" evidence="2">
    <location>
        <begin position="8"/>
        <end position="55"/>
    </location>
</feature>
<dbReference type="InterPro" id="IPR029472">
    <property type="entry name" value="Copia-like_N"/>
</dbReference>